<evidence type="ECO:0000313" key="2">
    <source>
        <dbReference type="EMBL" id="QQP48649.1"/>
    </source>
</evidence>
<proteinExistence type="predicted"/>
<keyword evidence="3" id="KW-1185">Reference proteome</keyword>
<protein>
    <submittedName>
        <fullName evidence="2">Uncharacterized protein</fullName>
    </submittedName>
</protein>
<dbReference type="Proteomes" id="UP000595437">
    <property type="component" value="Chromosome 6"/>
</dbReference>
<evidence type="ECO:0000256" key="1">
    <source>
        <dbReference type="SAM" id="MobiDB-lite"/>
    </source>
</evidence>
<organism evidence="2 3">
    <name type="scientific">Caligus rogercresseyi</name>
    <name type="common">Sea louse</name>
    <dbReference type="NCBI Taxonomy" id="217165"/>
    <lineage>
        <taxon>Eukaryota</taxon>
        <taxon>Metazoa</taxon>
        <taxon>Ecdysozoa</taxon>
        <taxon>Arthropoda</taxon>
        <taxon>Crustacea</taxon>
        <taxon>Multicrustacea</taxon>
        <taxon>Hexanauplia</taxon>
        <taxon>Copepoda</taxon>
        <taxon>Siphonostomatoida</taxon>
        <taxon>Caligidae</taxon>
        <taxon>Caligus</taxon>
    </lineage>
</organism>
<dbReference type="OrthoDB" id="10398222at2759"/>
<dbReference type="EMBL" id="CP045895">
    <property type="protein sequence ID" value="QQP48649.1"/>
    <property type="molecule type" value="Genomic_DNA"/>
</dbReference>
<gene>
    <name evidence="2" type="ORF">FKW44_009025</name>
</gene>
<name>A0A7T8HEQ1_CALRO</name>
<feature type="non-terminal residue" evidence="2">
    <location>
        <position position="1"/>
    </location>
</feature>
<reference evidence="3" key="1">
    <citation type="submission" date="2021-01" db="EMBL/GenBank/DDBJ databases">
        <title>Caligus Genome Assembly.</title>
        <authorList>
            <person name="Gallardo-Escarate C."/>
        </authorList>
    </citation>
    <scope>NUCLEOTIDE SEQUENCE [LARGE SCALE GENOMIC DNA]</scope>
</reference>
<sequence>DDRVPELLSESSTDDTSECIKKLICILHGITPKRRTWDEQKIVEAISPKLEFQSQNIQLQLAAKLGRTKPAQCPEVYSRCPFDKDQLMTLIRQRGMSLSLPTSEDYDCSVIFLWKKKESKDDKVSESPPPKSRNKPLE</sequence>
<dbReference type="AlphaFoldDB" id="A0A7T8HEQ1"/>
<feature type="region of interest" description="Disordered" evidence="1">
    <location>
        <begin position="118"/>
        <end position="138"/>
    </location>
</feature>
<evidence type="ECO:0000313" key="3">
    <source>
        <dbReference type="Proteomes" id="UP000595437"/>
    </source>
</evidence>
<accession>A0A7T8HEQ1</accession>